<feature type="domain" description="Glycosyltransferase 2-like" evidence="4">
    <location>
        <begin position="8"/>
        <end position="138"/>
    </location>
</feature>
<dbReference type="PANTHER" id="PTHR43685:SF5">
    <property type="entry name" value="GLYCOSYLTRANSFERASE EPSE-RELATED"/>
    <property type="match status" value="1"/>
</dbReference>
<protein>
    <submittedName>
        <fullName evidence="5">Glycosyl transferase</fullName>
    </submittedName>
</protein>
<keyword evidence="2" id="KW-0328">Glycosyltransferase</keyword>
<evidence type="ECO:0000259" key="4">
    <source>
        <dbReference type="Pfam" id="PF00535"/>
    </source>
</evidence>
<reference evidence="5 6" key="1">
    <citation type="submission" date="2015-10" db="EMBL/GenBank/DDBJ databases">
        <title>Draft genome sequence of Streptomyces griseoruber DSM 40281, type strain for the species Streptomyces griseoruber.</title>
        <authorList>
            <person name="Ruckert C."/>
            <person name="Winkler A."/>
            <person name="Kalinowski J."/>
            <person name="Kampfer P."/>
            <person name="Glaeser S."/>
        </authorList>
    </citation>
    <scope>NUCLEOTIDE SEQUENCE [LARGE SCALE GENOMIC DNA]</scope>
    <source>
        <strain evidence="5 6">DSM 40281</strain>
    </source>
</reference>
<dbReference type="InterPro" id="IPR001173">
    <property type="entry name" value="Glyco_trans_2-like"/>
</dbReference>
<dbReference type="AlphaFoldDB" id="A0A101T274"/>
<sequence>MTPAPCFSVICPTYNRSRAITRTLDSVRAQSFPGWELLVISDGSTDDTDEWVRAAAAEEPRIRFVRAPRHGHPSGPRMIGLAEARGEFAAYIDHDDEWRADHLRVLLGAFEAGADLVATGCERRTATGEVTSRSDLLEVVWHPEIQLLGPMFEPSRVAHRRPLAEEAGGWRAGDGLEDWDLWLRMADLGLRFTTVHAHTATLLDDSSTRRHRTVRRHRLPLAVFDDARRAHAALRRLRGGEHDEEFRHAYLADTIEWYERMATTPEFVLPTGWRGELRPEITRRGTAPGELWPDLVLVPERDRFVLAQLLWCATADHARYVTSLSARVQRRQLTLAAEVAGLESGTFGNRAGRVL</sequence>
<evidence type="ECO:0000256" key="1">
    <source>
        <dbReference type="ARBA" id="ARBA00006739"/>
    </source>
</evidence>
<dbReference type="Proteomes" id="UP000052982">
    <property type="component" value="Unassembled WGS sequence"/>
</dbReference>
<comment type="caution">
    <text evidence="5">The sequence shown here is derived from an EMBL/GenBank/DDBJ whole genome shotgun (WGS) entry which is preliminary data.</text>
</comment>
<gene>
    <name evidence="5" type="ORF">AQJ64_14875</name>
</gene>
<evidence type="ECO:0000313" key="6">
    <source>
        <dbReference type="Proteomes" id="UP000052982"/>
    </source>
</evidence>
<organism evidence="5 6">
    <name type="scientific">Streptomyces griseoruber</name>
    <dbReference type="NCBI Taxonomy" id="1943"/>
    <lineage>
        <taxon>Bacteria</taxon>
        <taxon>Bacillati</taxon>
        <taxon>Actinomycetota</taxon>
        <taxon>Actinomycetes</taxon>
        <taxon>Kitasatosporales</taxon>
        <taxon>Streptomycetaceae</taxon>
        <taxon>Streptomyces</taxon>
    </lineage>
</organism>
<dbReference type="OrthoDB" id="4547437at2"/>
<keyword evidence="6" id="KW-1185">Reference proteome</keyword>
<dbReference type="STRING" id="1943.AQJ64_14875"/>
<dbReference type="Gene3D" id="3.90.550.10">
    <property type="entry name" value="Spore Coat Polysaccharide Biosynthesis Protein SpsA, Chain A"/>
    <property type="match status" value="1"/>
</dbReference>
<dbReference type="EMBL" id="LMWW01000017">
    <property type="protein sequence ID" value="KUN84423.1"/>
    <property type="molecule type" value="Genomic_DNA"/>
</dbReference>
<keyword evidence="3 5" id="KW-0808">Transferase</keyword>
<proteinExistence type="inferred from homology"/>
<dbReference type="SUPFAM" id="SSF53448">
    <property type="entry name" value="Nucleotide-diphospho-sugar transferases"/>
    <property type="match status" value="1"/>
</dbReference>
<evidence type="ECO:0000256" key="3">
    <source>
        <dbReference type="ARBA" id="ARBA00022679"/>
    </source>
</evidence>
<accession>A0A101T274</accession>
<dbReference type="GO" id="GO:0016757">
    <property type="term" value="F:glycosyltransferase activity"/>
    <property type="evidence" value="ECO:0007669"/>
    <property type="project" value="UniProtKB-KW"/>
</dbReference>
<dbReference type="Pfam" id="PF00535">
    <property type="entry name" value="Glycos_transf_2"/>
    <property type="match status" value="1"/>
</dbReference>
<comment type="similarity">
    <text evidence="1">Belongs to the glycosyltransferase 2 family.</text>
</comment>
<dbReference type="RefSeq" id="WP_055632891.1">
    <property type="nucleotide sequence ID" value="NZ_KQ948766.1"/>
</dbReference>
<dbReference type="InterPro" id="IPR029044">
    <property type="entry name" value="Nucleotide-diphossugar_trans"/>
</dbReference>
<dbReference type="InterPro" id="IPR050834">
    <property type="entry name" value="Glycosyltransf_2"/>
</dbReference>
<evidence type="ECO:0000313" key="5">
    <source>
        <dbReference type="EMBL" id="KUN84423.1"/>
    </source>
</evidence>
<dbReference type="PANTHER" id="PTHR43685">
    <property type="entry name" value="GLYCOSYLTRANSFERASE"/>
    <property type="match status" value="1"/>
</dbReference>
<name>A0A101T274_9ACTN</name>
<evidence type="ECO:0000256" key="2">
    <source>
        <dbReference type="ARBA" id="ARBA00022676"/>
    </source>
</evidence>